<keyword evidence="1" id="KW-1133">Transmembrane helix</keyword>
<reference evidence="2 3" key="1">
    <citation type="submission" date="2016-10" db="EMBL/GenBank/DDBJ databases">
        <authorList>
            <person name="de Groot N.N."/>
        </authorList>
    </citation>
    <scope>NUCLEOTIDE SEQUENCE [LARGE SCALE GENOMIC DNA]</scope>
    <source>
        <strain evidence="2 3">47C3B</strain>
    </source>
</reference>
<dbReference type="InterPro" id="IPR029045">
    <property type="entry name" value="ClpP/crotonase-like_dom_sf"/>
</dbReference>
<dbReference type="STRING" id="1391627.SAMN05216464_10925"/>
<dbReference type="SUPFAM" id="SSF52096">
    <property type="entry name" value="ClpP/crotonase"/>
    <property type="match status" value="1"/>
</dbReference>
<sequence>MKKTAGVIFRTLILLLLGITIGMLIGDKNFADRNLGFSFSGADKISKVLQLVDENYVDSVNIDSIEGASVNQLLQNLDPHSLYLPPQQAQSINERLDGGFNGIGIEYQLLRDTLIITQYMPVAPQQRQVYLPGTGLLMLIIKNSRVLNSPTIRLTKFLGAIRIHRLLWRLKTLPVKGQKHLPLNAAGLISAA</sequence>
<dbReference type="AlphaFoldDB" id="A0A1G7FEV5"/>
<keyword evidence="1" id="KW-0812">Transmembrane</keyword>
<organism evidence="2 3">
    <name type="scientific">Mucilaginibacter pineti</name>
    <dbReference type="NCBI Taxonomy" id="1391627"/>
    <lineage>
        <taxon>Bacteria</taxon>
        <taxon>Pseudomonadati</taxon>
        <taxon>Bacteroidota</taxon>
        <taxon>Sphingobacteriia</taxon>
        <taxon>Sphingobacteriales</taxon>
        <taxon>Sphingobacteriaceae</taxon>
        <taxon>Mucilaginibacter</taxon>
    </lineage>
</organism>
<name>A0A1G7FEV5_9SPHI</name>
<gene>
    <name evidence="2" type="ORF">SAMN05216464_10925</name>
</gene>
<dbReference type="Proteomes" id="UP000199072">
    <property type="component" value="Unassembled WGS sequence"/>
</dbReference>
<evidence type="ECO:0000313" key="2">
    <source>
        <dbReference type="EMBL" id="SDE74387.1"/>
    </source>
</evidence>
<keyword evidence="1" id="KW-0472">Membrane</keyword>
<protein>
    <submittedName>
        <fullName evidence="2">Uncharacterized protein</fullName>
    </submittedName>
</protein>
<evidence type="ECO:0000313" key="3">
    <source>
        <dbReference type="Proteomes" id="UP000199072"/>
    </source>
</evidence>
<feature type="transmembrane region" description="Helical" evidence="1">
    <location>
        <begin position="7"/>
        <end position="25"/>
    </location>
</feature>
<dbReference type="EMBL" id="FNAI01000009">
    <property type="protein sequence ID" value="SDE74387.1"/>
    <property type="molecule type" value="Genomic_DNA"/>
</dbReference>
<keyword evidence="3" id="KW-1185">Reference proteome</keyword>
<accession>A0A1G7FEV5</accession>
<proteinExistence type="predicted"/>
<evidence type="ECO:0000256" key="1">
    <source>
        <dbReference type="SAM" id="Phobius"/>
    </source>
</evidence>